<dbReference type="Gene3D" id="3.40.50.720">
    <property type="entry name" value="NAD(P)-binding Rossmann-like Domain"/>
    <property type="match status" value="1"/>
</dbReference>
<organism evidence="3 4">
    <name type="scientific">Sphingobacterium detergens</name>
    <dbReference type="NCBI Taxonomy" id="1145106"/>
    <lineage>
        <taxon>Bacteria</taxon>
        <taxon>Pseudomonadati</taxon>
        <taxon>Bacteroidota</taxon>
        <taxon>Sphingobacteriia</taxon>
        <taxon>Sphingobacteriales</taxon>
        <taxon>Sphingobacteriaceae</taxon>
        <taxon>Sphingobacterium</taxon>
    </lineage>
</organism>
<feature type="domain" description="Gfo/Idh/MocA-like oxidoreductase N-terminal" evidence="1">
    <location>
        <begin position="76"/>
        <end position="189"/>
    </location>
</feature>
<evidence type="ECO:0000313" key="4">
    <source>
        <dbReference type="Proteomes" id="UP000286246"/>
    </source>
</evidence>
<dbReference type="Gene3D" id="3.30.360.10">
    <property type="entry name" value="Dihydrodipicolinate Reductase, domain 2"/>
    <property type="match status" value="1"/>
</dbReference>
<comment type="caution">
    <text evidence="3">The sequence shown here is derived from an EMBL/GenBank/DDBJ whole genome shotgun (WGS) entry which is preliminary data.</text>
</comment>
<dbReference type="InterPro" id="IPR051317">
    <property type="entry name" value="Gfo/Idh/MocA_oxidoreduct"/>
</dbReference>
<proteinExistence type="predicted"/>
<sequence>MDRQNPDKVDKKCDFPKEKSIQICKDRSKIRQDILIFISRPYFGPTVRRCNYKKNTQQQITLLQQDHIKMKNTKINTGILSFGMSGRVFHAPFIHSNPHFNLVAVVERSQKIAQDLYPEIKSYDTVDQLLADDTIALVIVNTPNHTHFEFATEALKAGKHVLIEKPAVENITQFNELSEVSKKSGKRIFFYQNRRYDSHFLDVKKVIESGNLGKLTEVSFRFDRYKMELGQKYFKENNQYISSGLTYDLGPHIIDQAISLFGKPLKFSKTTSINRPNSQVADYFHYHLRYPNELNVFLTGSLAVADPLPAFVVHGTKGSFIKTMADVQEQQLIDGMLPDNPAYGVEPNGSEGKLVTIDNTNQKHISYPLPHRGDYNLLFNDIYENLVNEVEYPITMDHIRWQIEMLSADNNL</sequence>
<dbReference type="PANTHER" id="PTHR43708">
    <property type="entry name" value="CONSERVED EXPRESSED OXIDOREDUCTASE (EUROFUNG)"/>
    <property type="match status" value="1"/>
</dbReference>
<dbReference type="PANTHER" id="PTHR43708:SF1">
    <property type="entry name" value="GALACTOSE_LACTOSE METABOLISM REGULATORY PROTEIN GAL80"/>
    <property type="match status" value="1"/>
</dbReference>
<dbReference type="InterPro" id="IPR036291">
    <property type="entry name" value="NAD(P)-bd_dom_sf"/>
</dbReference>
<accession>A0A420BG82</accession>
<dbReference type="InterPro" id="IPR055170">
    <property type="entry name" value="GFO_IDH_MocA-like_dom"/>
</dbReference>
<evidence type="ECO:0000313" key="3">
    <source>
        <dbReference type="EMBL" id="RKE55713.1"/>
    </source>
</evidence>
<feature type="domain" description="GFO/IDH/MocA-like oxidoreductase" evidence="2">
    <location>
        <begin position="200"/>
        <end position="320"/>
    </location>
</feature>
<evidence type="ECO:0000259" key="2">
    <source>
        <dbReference type="Pfam" id="PF22725"/>
    </source>
</evidence>
<dbReference type="Pfam" id="PF22725">
    <property type="entry name" value="GFO_IDH_MocA_C3"/>
    <property type="match status" value="1"/>
</dbReference>
<protein>
    <submittedName>
        <fullName evidence="3">Putative dehydrogenase</fullName>
    </submittedName>
</protein>
<dbReference type="Pfam" id="PF01408">
    <property type="entry name" value="GFO_IDH_MocA"/>
    <property type="match status" value="1"/>
</dbReference>
<dbReference type="GO" id="GO:0000166">
    <property type="term" value="F:nucleotide binding"/>
    <property type="evidence" value="ECO:0007669"/>
    <property type="project" value="InterPro"/>
</dbReference>
<dbReference type="SUPFAM" id="SSF51735">
    <property type="entry name" value="NAD(P)-binding Rossmann-fold domains"/>
    <property type="match status" value="1"/>
</dbReference>
<reference evidence="3 4" key="1">
    <citation type="submission" date="2018-09" db="EMBL/GenBank/DDBJ databases">
        <title>Genomic Encyclopedia of Type Strains, Phase III (KMG-III): the genomes of soil and plant-associated and newly described type strains.</title>
        <authorList>
            <person name="Whitman W."/>
        </authorList>
    </citation>
    <scope>NUCLEOTIDE SEQUENCE [LARGE SCALE GENOMIC DNA]</scope>
    <source>
        <strain evidence="3 4">CECT 7938</strain>
    </source>
</reference>
<dbReference type="EMBL" id="RAPY01000001">
    <property type="protein sequence ID" value="RKE55713.1"/>
    <property type="molecule type" value="Genomic_DNA"/>
</dbReference>
<dbReference type="SUPFAM" id="SSF55347">
    <property type="entry name" value="Glyceraldehyde-3-phosphate dehydrogenase-like, C-terminal domain"/>
    <property type="match status" value="1"/>
</dbReference>
<dbReference type="Proteomes" id="UP000286246">
    <property type="component" value="Unassembled WGS sequence"/>
</dbReference>
<gene>
    <name evidence="3" type="ORF">DFQ12_0549</name>
</gene>
<evidence type="ECO:0000259" key="1">
    <source>
        <dbReference type="Pfam" id="PF01408"/>
    </source>
</evidence>
<dbReference type="AlphaFoldDB" id="A0A420BG82"/>
<name>A0A420BG82_SPHD1</name>
<dbReference type="InterPro" id="IPR000683">
    <property type="entry name" value="Gfo/Idh/MocA-like_OxRdtase_N"/>
</dbReference>
<keyword evidence="4" id="KW-1185">Reference proteome</keyword>